<organism evidence="2 3">
    <name type="scientific">Haloglomus irregulare</name>
    <dbReference type="NCBI Taxonomy" id="2234134"/>
    <lineage>
        <taxon>Archaea</taxon>
        <taxon>Methanobacteriati</taxon>
        <taxon>Methanobacteriota</taxon>
        <taxon>Stenosarchaea group</taxon>
        <taxon>Halobacteria</taxon>
        <taxon>Halobacteriales</taxon>
        <taxon>Natronomonadaceae</taxon>
        <taxon>Haloglomus</taxon>
    </lineage>
</organism>
<dbReference type="Pfam" id="PF24417">
    <property type="entry name" value="DUF7549"/>
    <property type="match status" value="1"/>
</dbReference>
<evidence type="ECO:0008006" key="4">
    <source>
        <dbReference type="Google" id="ProtNLM"/>
    </source>
</evidence>
<dbReference type="EMBL" id="QMDX01000012">
    <property type="protein sequence ID" value="TSD09481.1"/>
    <property type="molecule type" value="Genomic_DNA"/>
</dbReference>
<dbReference type="RefSeq" id="WP_144262991.1">
    <property type="nucleotide sequence ID" value="NZ_QMDX01000012.1"/>
</dbReference>
<keyword evidence="1" id="KW-1133">Transmembrane helix</keyword>
<keyword evidence="1" id="KW-0812">Transmembrane</keyword>
<comment type="caution">
    <text evidence="2">The sequence shown here is derived from an EMBL/GenBank/DDBJ whole genome shotgun (WGS) entry which is preliminary data.</text>
</comment>
<dbReference type="AlphaFoldDB" id="A0A554MWI7"/>
<sequence length="167" mass="17559">MVSLRTKYAGELAVLLTWGSALLPWSVSFASQGGISLVVVRWQPFLVQFIFGAQLPGEAPFQALPTALARETGGVAEAYQVWAVGAAVFLLAFALSIAYYAREERVEAALPVHPVRVLGGLLLATGAVLGTATALLTVRYPGGALPLGVLFLLVFGAVLLRVKRAPA</sequence>
<dbReference type="OrthoDB" id="238194at2157"/>
<evidence type="ECO:0000313" key="2">
    <source>
        <dbReference type="EMBL" id="TSD09481.1"/>
    </source>
</evidence>
<feature type="transmembrane region" description="Helical" evidence="1">
    <location>
        <begin position="113"/>
        <end position="138"/>
    </location>
</feature>
<keyword evidence="1" id="KW-0472">Membrane</keyword>
<dbReference type="InterPro" id="IPR055971">
    <property type="entry name" value="DUF7549"/>
</dbReference>
<gene>
    <name evidence="2" type="ORF">DP107_15165</name>
</gene>
<reference evidence="2 3" key="1">
    <citation type="submission" date="2018-06" db="EMBL/GenBank/DDBJ databases">
        <title>Natronomonas sp. F16-60 a new haloarchaeon isolated from a solar saltern of Isla Cristina, Huelva, Spain.</title>
        <authorList>
            <person name="Duran-Viseras A."/>
            <person name="Sanchez-Porro C."/>
            <person name="Ventosa A."/>
        </authorList>
    </citation>
    <scope>NUCLEOTIDE SEQUENCE [LARGE SCALE GENOMIC DNA]</scope>
    <source>
        <strain evidence="2 3">F16-60</strain>
    </source>
</reference>
<feature type="transmembrane region" description="Helical" evidence="1">
    <location>
        <begin position="144"/>
        <end position="162"/>
    </location>
</feature>
<proteinExistence type="predicted"/>
<dbReference type="InParanoid" id="A0A554MWI7"/>
<evidence type="ECO:0000313" key="3">
    <source>
        <dbReference type="Proteomes" id="UP000319894"/>
    </source>
</evidence>
<name>A0A554MWI7_9EURY</name>
<dbReference type="Proteomes" id="UP000319894">
    <property type="component" value="Unassembled WGS sequence"/>
</dbReference>
<accession>A0A554MWI7</accession>
<protein>
    <recommendedName>
        <fullName evidence="4">TIGR04206 family protein</fullName>
    </recommendedName>
</protein>
<keyword evidence="3" id="KW-1185">Reference proteome</keyword>
<feature type="transmembrane region" description="Helical" evidence="1">
    <location>
        <begin position="79"/>
        <end position="101"/>
    </location>
</feature>
<evidence type="ECO:0000256" key="1">
    <source>
        <dbReference type="SAM" id="Phobius"/>
    </source>
</evidence>